<dbReference type="Proteomes" id="UP000182624">
    <property type="component" value="Unassembled WGS sequence"/>
</dbReference>
<keyword evidence="9 11" id="KW-0472">Membrane</keyword>
<dbReference type="OrthoDB" id="9757901at2"/>
<dbReference type="Gene3D" id="3.30.1390.30">
    <property type="entry name" value="Penicillin-binding protein 2a, domain 3"/>
    <property type="match status" value="1"/>
</dbReference>
<dbReference type="Gene3D" id="3.40.710.10">
    <property type="entry name" value="DD-peptidase/beta-lactamase superfamily"/>
    <property type="match status" value="1"/>
</dbReference>
<evidence type="ECO:0000256" key="2">
    <source>
        <dbReference type="ARBA" id="ARBA00004236"/>
    </source>
</evidence>
<comment type="subcellular location">
    <subcellularLocation>
        <location evidence="2">Cell membrane</location>
    </subcellularLocation>
    <subcellularLocation>
        <location evidence="1">Membrane</location>
        <topology evidence="1">Single-pass membrane protein</topology>
    </subcellularLocation>
</comment>
<dbReference type="SUPFAM" id="SSF56601">
    <property type="entry name" value="beta-lactamase/transpeptidase-like"/>
    <property type="match status" value="1"/>
</dbReference>
<feature type="domain" description="Penicillin-binding protein dimerisation" evidence="13">
    <location>
        <begin position="60"/>
        <end position="328"/>
    </location>
</feature>
<name>A0A1I5U7E1_9FIRM</name>
<dbReference type="EMBL" id="FOXO01000011">
    <property type="protein sequence ID" value="SFP90847.1"/>
    <property type="molecule type" value="Genomic_DNA"/>
</dbReference>
<evidence type="ECO:0000256" key="5">
    <source>
        <dbReference type="ARBA" id="ARBA00022692"/>
    </source>
</evidence>
<dbReference type="GO" id="GO:0009252">
    <property type="term" value="P:peptidoglycan biosynthetic process"/>
    <property type="evidence" value="ECO:0007669"/>
    <property type="project" value="UniProtKB-KW"/>
</dbReference>
<dbReference type="GO" id="GO:0005886">
    <property type="term" value="C:plasma membrane"/>
    <property type="evidence" value="ECO:0007669"/>
    <property type="project" value="UniProtKB-SubCell"/>
</dbReference>
<keyword evidence="7" id="KW-0573">Peptidoglycan synthesis</keyword>
<evidence type="ECO:0000256" key="4">
    <source>
        <dbReference type="ARBA" id="ARBA00022475"/>
    </source>
</evidence>
<organism evidence="14 15">
    <name type="scientific">Butyrivibrio proteoclasticus</name>
    <dbReference type="NCBI Taxonomy" id="43305"/>
    <lineage>
        <taxon>Bacteria</taxon>
        <taxon>Bacillati</taxon>
        <taxon>Bacillota</taxon>
        <taxon>Clostridia</taxon>
        <taxon>Lachnospirales</taxon>
        <taxon>Lachnospiraceae</taxon>
        <taxon>Butyrivibrio</taxon>
    </lineage>
</organism>
<dbReference type="GO" id="GO:0071555">
    <property type="term" value="P:cell wall organization"/>
    <property type="evidence" value="ECO:0007669"/>
    <property type="project" value="UniProtKB-KW"/>
</dbReference>
<evidence type="ECO:0000256" key="10">
    <source>
        <dbReference type="ARBA" id="ARBA00023316"/>
    </source>
</evidence>
<keyword evidence="5 11" id="KW-0812">Transmembrane</keyword>
<dbReference type="Pfam" id="PF03717">
    <property type="entry name" value="PBP_dimer"/>
    <property type="match status" value="1"/>
</dbReference>
<keyword evidence="10" id="KW-0961">Cell wall biogenesis/degradation</keyword>
<dbReference type="Gene3D" id="3.90.1310.10">
    <property type="entry name" value="Penicillin-binding protein 2a (Domain 2)"/>
    <property type="match status" value="2"/>
</dbReference>
<feature type="transmembrane region" description="Helical" evidence="11">
    <location>
        <begin position="12"/>
        <end position="36"/>
    </location>
</feature>
<dbReference type="GO" id="GO:0008658">
    <property type="term" value="F:penicillin binding"/>
    <property type="evidence" value="ECO:0007669"/>
    <property type="project" value="InterPro"/>
</dbReference>
<evidence type="ECO:0000256" key="3">
    <source>
        <dbReference type="ARBA" id="ARBA00007171"/>
    </source>
</evidence>
<dbReference type="GO" id="GO:0008360">
    <property type="term" value="P:regulation of cell shape"/>
    <property type="evidence" value="ECO:0007669"/>
    <property type="project" value="UniProtKB-KW"/>
</dbReference>
<evidence type="ECO:0000259" key="13">
    <source>
        <dbReference type="Pfam" id="PF03717"/>
    </source>
</evidence>
<dbReference type="InterPro" id="IPR001460">
    <property type="entry name" value="PCN-bd_Tpept"/>
</dbReference>
<evidence type="ECO:0000259" key="12">
    <source>
        <dbReference type="Pfam" id="PF00905"/>
    </source>
</evidence>
<evidence type="ECO:0000256" key="7">
    <source>
        <dbReference type="ARBA" id="ARBA00022984"/>
    </source>
</evidence>
<dbReference type="PANTHER" id="PTHR30627:SF2">
    <property type="entry name" value="PEPTIDOGLYCAN D,D-TRANSPEPTIDASE MRDA"/>
    <property type="match status" value="1"/>
</dbReference>
<evidence type="ECO:0000256" key="6">
    <source>
        <dbReference type="ARBA" id="ARBA00022960"/>
    </source>
</evidence>
<dbReference type="InterPro" id="IPR005311">
    <property type="entry name" value="PBP_dimer"/>
</dbReference>
<evidence type="ECO:0000256" key="11">
    <source>
        <dbReference type="SAM" id="Phobius"/>
    </source>
</evidence>
<dbReference type="GO" id="GO:0071972">
    <property type="term" value="F:peptidoglycan L,D-transpeptidase activity"/>
    <property type="evidence" value="ECO:0007669"/>
    <property type="project" value="TreeGrafter"/>
</dbReference>
<dbReference type="PROSITE" id="PS51257">
    <property type="entry name" value="PROKAR_LIPOPROTEIN"/>
    <property type="match status" value="1"/>
</dbReference>
<evidence type="ECO:0000313" key="14">
    <source>
        <dbReference type="EMBL" id="SFP90847.1"/>
    </source>
</evidence>
<evidence type="ECO:0000256" key="8">
    <source>
        <dbReference type="ARBA" id="ARBA00022989"/>
    </source>
</evidence>
<protein>
    <submittedName>
        <fullName evidence="14">Penicillin-binding protein 2</fullName>
    </submittedName>
</protein>
<evidence type="ECO:0000256" key="9">
    <source>
        <dbReference type="ARBA" id="ARBA00023136"/>
    </source>
</evidence>
<dbReference type="InterPro" id="IPR012338">
    <property type="entry name" value="Beta-lactam/transpept-like"/>
</dbReference>
<accession>A0A1I5U7E1</accession>
<keyword evidence="15" id="KW-1185">Reference proteome</keyword>
<dbReference type="InterPro" id="IPR036138">
    <property type="entry name" value="PBP_dimer_sf"/>
</dbReference>
<feature type="domain" description="Penicillin-binding protein transpeptidase" evidence="12">
    <location>
        <begin position="610"/>
        <end position="924"/>
    </location>
</feature>
<evidence type="ECO:0000313" key="15">
    <source>
        <dbReference type="Proteomes" id="UP000182624"/>
    </source>
</evidence>
<dbReference type="AlphaFoldDB" id="A0A1I5U7E1"/>
<dbReference type="PANTHER" id="PTHR30627">
    <property type="entry name" value="PEPTIDOGLYCAN D,D-TRANSPEPTIDASE"/>
    <property type="match status" value="1"/>
</dbReference>
<dbReference type="SUPFAM" id="SSF56519">
    <property type="entry name" value="Penicillin binding protein dimerisation domain"/>
    <property type="match status" value="1"/>
</dbReference>
<dbReference type="Pfam" id="PF00905">
    <property type="entry name" value="Transpeptidase"/>
    <property type="match status" value="1"/>
</dbReference>
<keyword evidence="4" id="KW-1003">Cell membrane</keyword>
<dbReference type="InterPro" id="IPR050515">
    <property type="entry name" value="Beta-lactam/transpept"/>
</dbReference>
<keyword evidence="6" id="KW-0133">Cell shape</keyword>
<sequence>MFDEIKENIIKFITSRAVIVSFVLFTLACVMIYRLFSLQVINGEYYLDTFKLRIKKEKTIAAARGNIYDRNGNLLAYNELANSVTIEDVYKSGSGKNAAINQTLNSLIDIIEENGDTVDQDFNIVLNESNEYEFKVTGNSLLRFLADVYGHTSVNDLKYEEKTKTPENVIDDLCKKFGVGEYETPGVSSSFVARRGYTNDRALKILTVRYNMDSNSYQKYIDTTVASDVSDQTVADVMENLGMLDGVSIEESTARKYVDSQYFSHLLGYTGKVSEDELAELQQISSSYGINDTVGKSGIEQAMESVLQGTKGSETVYVDNTGQVIETSNYVDSIAGNDVYLTIDKDLTEACYDIIEQSLAGILVSKIQNVKTYTYTETSSSSSIVIPIYDVYYAIFDNDVVDIPHFAEDDAKDTERAVYEAFISKNASVLANLREEFEVTKTPYNALTSEYQWYMSHIAAMLYSDGVINSSLVDKEDDVYVAWTTDETISLTEYLKYAIAMNWIDVSKLSIDNQYADSEEIFAQIVDYTINELSSDYDFQTRLYKYLLLEGTISGTQVCNLLLEQGKVTLSDEEQGIWDRGGETAYSFMTNRISNLDITPAQLALDPCTGSMVVTDVNSGDVLAIVSYPGYDNNKMANGVDAEYYAKLRSDNSNPLYNYATQQKTAPGSTFKIVSATAGLTEGVITTDSTIFCGGIFDKLDHPPRCWIYPSGHGNLNVSGGIRNSCNVFFYEVGYRLGLLGNSYSSETGLEKLAKYADMYGLTEKSGIEIAESEPSVSDQDAVRSAIGQGSHSYTTIGLARYVTTIANSGTCYNLSLIDKTTDSNGNLLEEYSASVRNTIDMPQSYWNAIHLGMRQVVQDKSYYANLGVNVAGKTGTAQESKSRPNHSLFICYAPYEQPEIAIATRIAYGYTSSYAAQITKEALAYYFELRDEDDILSGTARELQDGATNAD</sequence>
<comment type="similarity">
    <text evidence="3">Belongs to the transpeptidase family.</text>
</comment>
<reference evidence="15" key="1">
    <citation type="submission" date="2016-10" db="EMBL/GenBank/DDBJ databases">
        <authorList>
            <person name="Varghese N."/>
            <person name="Submissions S."/>
        </authorList>
    </citation>
    <scope>NUCLEOTIDE SEQUENCE [LARGE SCALE GENOMIC DNA]</scope>
    <source>
        <strain evidence="15">P18</strain>
    </source>
</reference>
<evidence type="ECO:0000256" key="1">
    <source>
        <dbReference type="ARBA" id="ARBA00004167"/>
    </source>
</evidence>
<gene>
    <name evidence="14" type="ORF">SAMN04487928_11196</name>
</gene>
<proteinExistence type="inferred from homology"/>
<keyword evidence="8 11" id="KW-1133">Transmembrane helix</keyword>